<dbReference type="PANTHER" id="PTHR32020:SF3">
    <property type="entry name" value="ARID DOMAIN-CONTAINING PROTEIN-RELATED"/>
    <property type="match status" value="1"/>
</dbReference>
<dbReference type="WBParaSite" id="Csp11.Scaffold629.g9200.t1">
    <property type="protein sequence ID" value="Csp11.Scaffold629.g9200.t1"/>
    <property type="gene ID" value="Csp11.Scaffold629.g9200"/>
</dbReference>
<dbReference type="GO" id="GO:0005634">
    <property type="term" value="C:nucleus"/>
    <property type="evidence" value="ECO:0007669"/>
    <property type="project" value="TreeGrafter"/>
</dbReference>
<sequence length="285" mass="33612">MTPLWRLPPLRPLPTLPEPSATRNFPVDRYWEVAKDTEYPFDDLDENNSVVLRQVVLDEIRQRPPIWCSRSSACIRDNYPDVAVMTFKRTGVLLSLASINRIYKGAKDALRNRLRVAIVKKRLTPVQVEEVMWNWELYPFIRHYREFTQHWEAELQIEISLIDENLDSEKPAKRSRHSPDDWHDEPLFTLSTNEQLQLDSQKWAELEPSTSFIVKAEPKSDPEAPPPVDFSTEMEQITYQANRIAREQPERIRILRKVLFDVVLAFDQKEYGSAKEIYQDLYEKN</sequence>
<proteinExistence type="predicted"/>
<organism evidence="1 2">
    <name type="scientific">Caenorhabditis tropicalis</name>
    <dbReference type="NCBI Taxonomy" id="1561998"/>
    <lineage>
        <taxon>Eukaryota</taxon>
        <taxon>Metazoa</taxon>
        <taxon>Ecdysozoa</taxon>
        <taxon>Nematoda</taxon>
        <taxon>Chromadorea</taxon>
        <taxon>Rhabditida</taxon>
        <taxon>Rhabditina</taxon>
        <taxon>Rhabditomorpha</taxon>
        <taxon>Rhabditoidea</taxon>
        <taxon>Rhabditidae</taxon>
        <taxon>Peloderinae</taxon>
        <taxon>Caenorhabditis</taxon>
    </lineage>
</organism>
<evidence type="ECO:0000313" key="1">
    <source>
        <dbReference type="Proteomes" id="UP000095282"/>
    </source>
</evidence>
<dbReference type="PANTHER" id="PTHR32020">
    <property type="entry name" value="LIN-8 DOMAIN CONTAINING-RELATED"/>
    <property type="match status" value="1"/>
</dbReference>
<evidence type="ECO:0000313" key="2">
    <source>
        <dbReference type="WBParaSite" id="Csp11.Scaffold629.g9200.t1"/>
    </source>
</evidence>
<name>A0A1I7UGW0_9PELO</name>
<protein>
    <submittedName>
        <fullName evidence="2">MADF domain-containing protein</fullName>
    </submittedName>
</protein>
<dbReference type="Proteomes" id="UP000095282">
    <property type="component" value="Unplaced"/>
</dbReference>
<dbReference type="Pfam" id="PF03353">
    <property type="entry name" value="Lin-8"/>
    <property type="match status" value="2"/>
</dbReference>
<dbReference type="InterPro" id="IPR005020">
    <property type="entry name" value="LIN-8"/>
</dbReference>
<keyword evidence="1" id="KW-1185">Reference proteome</keyword>
<accession>A0A1I7UGW0</accession>
<dbReference type="STRING" id="1561998.A0A1I7UGW0"/>
<reference evidence="2" key="1">
    <citation type="submission" date="2016-11" db="UniProtKB">
        <authorList>
            <consortium name="WormBaseParasite"/>
        </authorList>
    </citation>
    <scope>IDENTIFICATION</scope>
</reference>
<dbReference type="AlphaFoldDB" id="A0A1I7UGW0"/>